<dbReference type="GO" id="GO:0043565">
    <property type="term" value="F:sequence-specific DNA binding"/>
    <property type="evidence" value="ECO:0007669"/>
    <property type="project" value="InterPro"/>
</dbReference>
<dbReference type="PRINTS" id="PR01590">
    <property type="entry name" value="HTHFIS"/>
</dbReference>
<feature type="domain" description="DNA binding HTH" evidence="1">
    <location>
        <begin position="61"/>
        <end position="96"/>
    </location>
</feature>
<keyword evidence="2" id="KW-0436">Ligase</keyword>
<dbReference type="InterPro" id="IPR009057">
    <property type="entry name" value="Homeodomain-like_sf"/>
</dbReference>
<accession>F4N0E7</accession>
<dbReference type="GO" id="GO:0016874">
    <property type="term" value="F:ligase activity"/>
    <property type="evidence" value="ECO:0007669"/>
    <property type="project" value="UniProtKB-KW"/>
</dbReference>
<proteinExistence type="predicted"/>
<name>F4N0E7_YEREN</name>
<dbReference type="Pfam" id="PF02954">
    <property type="entry name" value="HTH_8"/>
    <property type="match status" value="1"/>
</dbReference>
<dbReference type="Gene3D" id="1.10.10.60">
    <property type="entry name" value="Homeodomain-like"/>
    <property type="match status" value="1"/>
</dbReference>
<gene>
    <name evidence="2" type="ORF">YEW_AW04570</name>
</gene>
<dbReference type="SUPFAM" id="SSF46689">
    <property type="entry name" value="Homeodomain-like"/>
    <property type="match status" value="1"/>
</dbReference>
<organism evidence="2">
    <name type="scientific">Yersinia enterocolitica W22703</name>
    <dbReference type="NCBI Taxonomy" id="913028"/>
    <lineage>
        <taxon>Bacteria</taxon>
        <taxon>Pseudomonadati</taxon>
        <taxon>Pseudomonadota</taxon>
        <taxon>Gammaproteobacteria</taxon>
        <taxon>Enterobacterales</taxon>
        <taxon>Yersiniaceae</taxon>
        <taxon>Yersinia</taxon>
    </lineage>
</organism>
<protein>
    <recommendedName>
        <fullName evidence="1">DNA binding HTH domain-containing protein</fullName>
    </recommendedName>
</protein>
<sequence length="105" mass="12075">MVERSVYRHSDNSEALDNIIIDPFARQQNRENENIELNDPGSQTGELPTLPLNLKDWLHNSEYQILKQALAQARFNQRKAASLLGLTYHQLRGILKKHQILAGEQ</sequence>
<dbReference type="EMBL" id="FR718609">
    <property type="protein sequence ID" value="CBX71555.1"/>
    <property type="molecule type" value="Genomic_DNA"/>
</dbReference>
<evidence type="ECO:0000259" key="1">
    <source>
        <dbReference type="Pfam" id="PF02954"/>
    </source>
</evidence>
<reference evidence="2" key="1">
    <citation type="journal article" date="2011" name="BMC Genomics">
        <title>Shotgun sequencing of Yersinia enterocolitica strain W22703 (biotype 2, serotype O:9): genomic evidence for oscillation between invertebrates and mammals.</title>
        <authorList>
            <person name="Fuchs T.M."/>
            <person name="Brandt K."/>
            <person name="Starke M."/>
            <person name="Rattei T."/>
        </authorList>
    </citation>
    <scope>NUCLEOTIDE SEQUENCE</scope>
</reference>
<dbReference type="InterPro" id="IPR002197">
    <property type="entry name" value="HTH_Fis"/>
</dbReference>
<evidence type="ECO:0000313" key="2">
    <source>
        <dbReference type="EMBL" id="CBX71555.1"/>
    </source>
</evidence>
<dbReference type="AlphaFoldDB" id="F4N0E7"/>